<evidence type="ECO:0000313" key="2">
    <source>
        <dbReference type="EMBL" id="TDL45226.1"/>
    </source>
</evidence>
<keyword evidence="1" id="KW-0812">Transmembrane</keyword>
<feature type="transmembrane region" description="Helical" evidence="1">
    <location>
        <begin position="149"/>
        <end position="169"/>
    </location>
</feature>
<evidence type="ECO:0000256" key="1">
    <source>
        <dbReference type="SAM" id="Phobius"/>
    </source>
</evidence>
<feature type="transmembrane region" description="Helical" evidence="1">
    <location>
        <begin position="6"/>
        <end position="28"/>
    </location>
</feature>
<reference evidence="2 3" key="1">
    <citation type="submission" date="2019-03" db="EMBL/GenBank/DDBJ databases">
        <title>Genome Sequencing and Assembly of Various Microbes Isolated from Partially Reclaimed Soil and Acid Mine Drainage (AMD) Site.</title>
        <authorList>
            <person name="Steinbock B."/>
            <person name="Bechtold R."/>
            <person name="Sevigny J.L."/>
            <person name="Thomas D."/>
            <person name="Cuthill L.R."/>
            <person name="Aveiro Johannsen E.J."/>
            <person name="Thomas K."/>
            <person name="Ghosh A."/>
        </authorList>
    </citation>
    <scope>NUCLEOTIDE SEQUENCE [LARGE SCALE GENOMIC DNA]</scope>
    <source>
        <strain evidence="2 3">F-B2</strain>
    </source>
</reference>
<dbReference type="Pfam" id="PF18159">
    <property type="entry name" value="S_4TM"/>
    <property type="match status" value="1"/>
</dbReference>
<organism evidence="2 3">
    <name type="scientific">Microbacterium oleivorans</name>
    <dbReference type="NCBI Taxonomy" id="273677"/>
    <lineage>
        <taxon>Bacteria</taxon>
        <taxon>Bacillati</taxon>
        <taxon>Actinomycetota</taxon>
        <taxon>Actinomycetes</taxon>
        <taxon>Micrococcales</taxon>
        <taxon>Microbacteriaceae</taxon>
        <taxon>Microbacterium</taxon>
    </lineage>
</organism>
<feature type="transmembrane region" description="Helical" evidence="1">
    <location>
        <begin position="122"/>
        <end position="143"/>
    </location>
</feature>
<keyword evidence="1" id="KW-1133">Transmembrane helix</keyword>
<keyword evidence="1" id="KW-0472">Membrane</keyword>
<comment type="caution">
    <text evidence="2">The sequence shown here is derived from an EMBL/GenBank/DDBJ whole genome shotgun (WGS) entry which is preliminary data.</text>
</comment>
<accession>A0A4R5YJ99</accession>
<proteinExistence type="predicted"/>
<sequence length="249" mass="27229">MLAVLVPPSAVVVGGIAGLWLFLGRTVLTWAEIHQMSRAAAVQEVFDQAVFGMPRSISRSALPAPEDIARIGGAGVALAVDARRQQLLDWYPINPRDPGSRAVAIAQRANAAYSDRLLRATVTLWVAVAGIWTVIVVAVSLITQMSLGSFLLGVFLPVLPAALDAFEYIRSVARAARDRADLANTIGKRLDDSDPVQPHEVLVWQERLYDLRRTTPQVPDWLYRRLRAKNEAAMHAVAVRFSSSSEPKS</sequence>
<protein>
    <submittedName>
        <fullName evidence="2">Uncharacterized protein</fullName>
    </submittedName>
</protein>
<dbReference type="EMBL" id="SMZX01000001">
    <property type="protein sequence ID" value="TDL45226.1"/>
    <property type="molecule type" value="Genomic_DNA"/>
</dbReference>
<gene>
    <name evidence="2" type="ORF">E2R54_01785</name>
</gene>
<dbReference type="InterPro" id="IPR049920">
    <property type="entry name" value="IK1_05631-like"/>
</dbReference>
<dbReference type="AlphaFoldDB" id="A0A4R5YJ99"/>
<evidence type="ECO:0000313" key="3">
    <source>
        <dbReference type="Proteomes" id="UP000295633"/>
    </source>
</evidence>
<name>A0A4R5YJ99_9MICO</name>
<dbReference type="Proteomes" id="UP000295633">
    <property type="component" value="Unassembled WGS sequence"/>
</dbReference>